<feature type="compositionally biased region" description="Low complexity" evidence="1">
    <location>
        <begin position="381"/>
        <end position="394"/>
    </location>
</feature>
<feature type="region of interest" description="Disordered" evidence="1">
    <location>
        <begin position="610"/>
        <end position="649"/>
    </location>
</feature>
<dbReference type="RefSeq" id="WP_236696778.1">
    <property type="nucleotide sequence ID" value="NZ_LECT01000055.1"/>
</dbReference>
<dbReference type="STRING" id="595434.RISK_006802"/>
<comment type="caution">
    <text evidence="2">The sequence shown here is derived from an EMBL/GenBank/DDBJ whole genome shotgun (WGS) entry which is preliminary data.</text>
</comment>
<name>A0A0J1B3N3_RHOIS</name>
<feature type="compositionally biased region" description="Polar residues" evidence="1">
    <location>
        <begin position="200"/>
        <end position="225"/>
    </location>
</feature>
<proteinExistence type="predicted"/>
<dbReference type="AlphaFoldDB" id="A0A0J1B3N3"/>
<dbReference type="PATRIC" id="fig|595434.4.peg.6475"/>
<feature type="region of interest" description="Disordered" evidence="1">
    <location>
        <begin position="167"/>
        <end position="225"/>
    </location>
</feature>
<feature type="region of interest" description="Disordered" evidence="1">
    <location>
        <begin position="98"/>
        <end position="154"/>
    </location>
</feature>
<feature type="region of interest" description="Disordered" evidence="1">
    <location>
        <begin position="364"/>
        <end position="397"/>
    </location>
</feature>
<reference evidence="2" key="1">
    <citation type="submission" date="2015-05" db="EMBL/GenBank/DDBJ databases">
        <title>Permanent draft genome of Rhodopirellula islandicus K833.</title>
        <authorList>
            <person name="Kizina J."/>
            <person name="Richter M."/>
            <person name="Glockner F.O."/>
            <person name="Harder J."/>
        </authorList>
    </citation>
    <scope>NUCLEOTIDE SEQUENCE [LARGE SCALE GENOMIC DNA]</scope>
    <source>
        <strain evidence="2">K833</strain>
    </source>
</reference>
<evidence type="ECO:0000256" key="1">
    <source>
        <dbReference type="SAM" id="MobiDB-lite"/>
    </source>
</evidence>
<accession>A0A0J1B3N3</accession>
<evidence type="ECO:0000313" key="3">
    <source>
        <dbReference type="Proteomes" id="UP000036367"/>
    </source>
</evidence>
<feature type="compositionally biased region" description="Low complexity" evidence="1">
    <location>
        <begin position="173"/>
        <end position="187"/>
    </location>
</feature>
<protein>
    <submittedName>
        <fullName evidence="2">Organization of plasma membrane</fullName>
    </submittedName>
</protein>
<keyword evidence="3" id="KW-1185">Reference proteome</keyword>
<sequence>MLRPIRHRFVPANCRAHGAQRRRSRMLAMFGLAPLTLLVSPVLAQTTRTNQFVLGTTASSSAGVAATPEIATARLMLPQSDSSLVKQPASEMSADFWMPPSASPPTETAGFAAHAPVGPNQNSFETFQPAGPETAKTSRQHTGHSETQPMLGQPTLAPDALRIAMRPDDRSQATTAWAAGPSPASPAENARPKRLPAAGPSSSQTAQTTPLPQPHQESVGQNPVNQRFMDAIAKRRTEERANAPVTPPAAASGMYLATQTAKSKLDEAWIHFQQAELEYSSAAYASAETSAWKTLHLAAEAIDLHDQHTRSRSAIESGQSITPAPSRTAVQRLQSGSDALNEAQDFVGPYATSAPESIARLARSHRTPVVREGLPRRGRKANAASQPNSQSAPQDNLGWYTEMLVESSEGGTSSIPNATEAIDRYLDLARMELSEVAGKSLLAAQAMDLLAAIRLGRGEESQLPGPSAICLRRAAVQGQSNNPDLVAKLGLHLADVGLVEEASWALQHSLTLRYDPQVLSKLNQLQAMTPSATTVMKGAPVQSQVQTRRTPDVVTMTPEQFASVSRSVIPGQGRQMQTAIGSTPARNVAGTTTVEAQPASYRLMNTPPATAALGQINSNPQPNSTGPSDPPEPPTRNSSRFLPQLKKWW</sequence>
<feature type="compositionally biased region" description="Polar residues" evidence="1">
    <location>
        <begin position="615"/>
        <end position="627"/>
    </location>
</feature>
<dbReference type="EMBL" id="LECT01000055">
    <property type="protein sequence ID" value="KLU01233.1"/>
    <property type="molecule type" value="Genomic_DNA"/>
</dbReference>
<dbReference type="Proteomes" id="UP000036367">
    <property type="component" value="Unassembled WGS sequence"/>
</dbReference>
<gene>
    <name evidence="2" type="ORF">RISK_006802</name>
</gene>
<evidence type="ECO:0000313" key="2">
    <source>
        <dbReference type="EMBL" id="KLU01233.1"/>
    </source>
</evidence>
<organism evidence="2 3">
    <name type="scientific">Rhodopirellula islandica</name>
    <dbReference type="NCBI Taxonomy" id="595434"/>
    <lineage>
        <taxon>Bacteria</taxon>
        <taxon>Pseudomonadati</taxon>
        <taxon>Planctomycetota</taxon>
        <taxon>Planctomycetia</taxon>
        <taxon>Pirellulales</taxon>
        <taxon>Pirellulaceae</taxon>
        <taxon>Rhodopirellula</taxon>
    </lineage>
</organism>